<name>A0AAQ1MDF7_9FIRM</name>
<dbReference type="RefSeq" id="WP_021658037.1">
    <property type="nucleotide sequence ID" value="NZ_FQVY01000002.1"/>
</dbReference>
<dbReference type="InterPro" id="IPR008255">
    <property type="entry name" value="Pyr_nucl-diS_OxRdtase_2_AS"/>
</dbReference>
<evidence type="ECO:0000256" key="2">
    <source>
        <dbReference type="ARBA" id="ARBA00022827"/>
    </source>
</evidence>
<dbReference type="Proteomes" id="UP000184089">
    <property type="component" value="Unassembled WGS sequence"/>
</dbReference>
<dbReference type="Pfam" id="PF07992">
    <property type="entry name" value="Pyr_redox_2"/>
    <property type="match status" value="1"/>
</dbReference>
<keyword evidence="4" id="KW-1015">Disulfide bond</keyword>
<dbReference type="EMBL" id="FQVY01000002">
    <property type="protein sequence ID" value="SHG12673.1"/>
    <property type="molecule type" value="Genomic_DNA"/>
</dbReference>
<evidence type="ECO:0000313" key="10">
    <source>
        <dbReference type="Proteomes" id="UP000474718"/>
    </source>
</evidence>
<dbReference type="InterPro" id="IPR023753">
    <property type="entry name" value="FAD/NAD-binding_dom"/>
</dbReference>
<evidence type="ECO:0000256" key="4">
    <source>
        <dbReference type="ARBA" id="ARBA00023157"/>
    </source>
</evidence>
<keyword evidence="10" id="KW-1185">Reference proteome</keyword>
<dbReference type="PRINTS" id="PR00368">
    <property type="entry name" value="FADPNR"/>
</dbReference>
<dbReference type="SUPFAM" id="SSF51905">
    <property type="entry name" value="FAD/NAD(P)-binding domain"/>
    <property type="match status" value="1"/>
</dbReference>
<evidence type="ECO:0000256" key="1">
    <source>
        <dbReference type="ARBA" id="ARBA00022630"/>
    </source>
</evidence>
<dbReference type="Proteomes" id="UP000474718">
    <property type="component" value="Unassembled WGS sequence"/>
</dbReference>
<reference evidence="9" key="1">
    <citation type="submission" date="2016-11" db="EMBL/GenBank/DDBJ databases">
        <authorList>
            <person name="Jaros S."/>
            <person name="Januszkiewicz K."/>
            <person name="Wedrychowicz H."/>
        </authorList>
    </citation>
    <scope>NUCLEOTIDE SEQUENCE [LARGE SCALE GENOMIC DNA]</scope>
    <source>
        <strain evidence="9">DSM 4029</strain>
    </source>
</reference>
<evidence type="ECO:0000256" key="3">
    <source>
        <dbReference type="ARBA" id="ARBA00023002"/>
    </source>
</evidence>
<comment type="caution">
    <text evidence="8">The sequence shown here is derived from an EMBL/GenBank/DDBJ whole genome shotgun (WGS) entry which is preliminary data.</text>
</comment>
<keyword evidence="3" id="KW-0560">Oxidoreductase</keyword>
<dbReference type="Gene3D" id="3.50.50.60">
    <property type="entry name" value="FAD/NAD(P)-binding domain"/>
    <property type="match status" value="2"/>
</dbReference>
<evidence type="ECO:0000313" key="9">
    <source>
        <dbReference type="Proteomes" id="UP000184089"/>
    </source>
</evidence>
<dbReference type="PROSITE" id="PS00573">
    <property type="entry name" value="PYRIDINE_REDOX_2"/>
    <property type="match status" value="1"/>
</dbReference>
<reference evidence="8" key="2">
    <citation type="submission" date="2016-11" db="EMBL/GenBank/DDBJ databases">
        <authorList>
            <person name="Varghese N."/>
            <person name="Submissions S."/>
        </authorList>
    </citation>
    <scope>NUCLEOTIDE SEQUENCE</scope>
    <source>
        <strain evidence="8">DSM 4029</strain>
    </source>
</reference>
<dbReference type="InterPro" id="IPR050097">
    <property type="entry name" value="Ferredoxin-NADP_redctase_2"/>
</dbReference>
<organism evidence="8 9">
    <name type="scientific">Bittarella massiliensis</name>
    <name type="common">ex Durand et al. 2017</name>
    <dbReference type="NCBI Taxonomy" id="1720313"/>
    <lineage>
        <taxon>Bacteria</taxon>
        <taxon>Bacillati</taxon>
        <taxon>Bacillota</taxon>
        <taxon>Clostridia</taxon>
        <taxon>Eubacteriales</taxon>
        <taxon>Oscillospiraceae</taxon>
        <taxon>Bittarella (ex Durand et al. 2017)</taxon>
    </lineage>
</organism>
<dbReference type="PRINTS" id="PR00469">
    <property type="entry name" value="PNDRDTASEII"/>
</dbReference>
<evidence type="ECO:0000313" key="7">
    <source>
        <dbReference type="EMBL" id="MZL69120.1"/>
    </source>
</evidence>
<dbReference type="AlphaFoldDB" id="A0AAQ1MDF7"/>
<proteinExistence type="predicted"/>
<dbReference type="InterPro" id="IPR036188">
    <property type="entry name" value="FAD/NAD-bd_sf"/>
</dbReference>
<keyword evidence="1" id="KW-0285">Flavoprotein</keyword>
<evidence type="ECO:0000259" key="6">
    <source>
        <dbReference type="Pfam" id="PF07992"/>
    </source>
</evidence>
<dbReference type="GO" id="GO:0016668">
    <property type="term" value="F:oxidoreductase activity, acting on a sulfur group of donors, NAD(P) as acceptor"/>
    <property type="evidence" value="ECO:0007669"/>
    <property type="project" value="UniProtKB-ARBA"/>
</dbReference>
<keyword evidence="2" id="KW-0274">FAD</keyword>
<sequence length="306" mass="32703">MADYDVAIVGCGPAGMTAAIYAARANMKVLLLDKLAPGGQIVNTFEIGNYPGMEKVGGADLAISMFEHTQKLGVAFDYATVEEILDEGEEKTLSCKEGQRISCKAVILATGTRPRMLGVPHELDFAGSGISWCAVCDGANYRDRDVLVLGGGNSAVEESLYLAELARHLTVVTLFDLTADPSACDKLRALPNVDVHEFYDIKEFLPGEHFTGLRAVSTKTGEELVVHADGAFEYIGLQPTTEPFGSLGILNDHGYILADREMKTARPGIFAAGDAIEKGLRQIVTAESDGAIAAESAARYVRALTR</sequence>
<keyword evidence="5" id="KW-0676">Redox-active center</keyword>
<dbReference type="PANTHER" id="PTHR48105">
    <property type="entry name" value="THIOREDOXIN REDUCTASE 1-RELATED-RELATED"/>
    <property type="match status" value="1"/>
</dbReference>
<feature type="domain" description="FAD/NAD(P)-binding" evidence="6">
    <location>
        <begin position="4"/>
        <end position="290"/>
    </location>
</feature>
<evidence type="ECO:0000256" key="5">
    <source>
        <dbReference type="ARBA" id="ARBA00023284"/>
    </source>
</evidence>
<accession>A0AAQ1MDF7</accession>
<gene>
    <name evidence="7" type="ORF">GT747_04965</name>
    <name evidence="8" type="ORF">SAMN05444424_1566</name>
</gene>
<reference evidence="7 10" key="3">
    <citation type="journal article" date="2019" name="Nat. Med.">
        <title>A library of human gut bacterial isolates paired with longitudinal multiomics data enables mechanistic microbiome research.</title>
        <authorList>
            <person name="Poyet M."/>
            <person name="Groussin M."/>
            <person name="Gibbons S.M."/>
            <person name="Avila-Pacheco J."/>
            <person name="Jiang X."/>
            <person name="Kearney S.M."/>
            <person name="Perrotta A.R."/>
            <person name="Berdy B."/>
            <person name="Zhao S."/>
            <person name="Lieberman T.D."/>
            <person name="Swanson P.K."/>
            <person name="Smith M."/>
            <person name="Roesemann S."/>
            <person name="Alexander J.E."/>
            <person name="Rich S.A."/>
            <person name="Livny J."/>
            <person name="Vlamakis H."/>
            <person name="Clish C."/>
            <person name="Bullock K."/>
            <person name="Deik A."/>
            <person name="Scott J."/>
            <person name="Pierce K.A."/>
            <person name="Xavier R.J."/>
            <person name="Alm E.J."/>
        </authorList>
    </citation>
    <scope>NUCLEOTIDE SEQUENCE [LARGE SCALE GENOMIC DNA]</scope>
    <source>
        <strain evidence="7 10">BIOML-A2</strain>
    </source>
</reference>
<protein>
    <submittedName>
        <fullName evidence="7">FAD-dependent oxidoreductase</fullName>
    </submittedName>
    <submittedName>
        <fullName evidence="8">Thioredoxin reductase (NADPH)</fullName>
    </submittedName>
</protein>
<evidence type="ECO:0000313" key="8">
    <source>
        <dbReference type="EMBL" id="SHG12673.1"/>
    </source>
</evidence>
<dbReference type="EMBL" id="WWVX01000002">
    <property type="protein sequence ID" value="MZL69120.1"/>
    <property type="molecule type" value="Genomic_DNA"/>
</dbReference>